<reference evidence="1 2" key="1">
    <citation type="submission" date="2019-03" db="EMBL/GenBank/DDBJ databases">
        <title>First draft genome of Liparis tanakae, snailfish: a comprehensive survey of snailfish specific genes.</title>
        <authorList>
            <person name="Kim W."/>
            <person name="Song I."/>
            <person name="Jeong J.-H."/>
            <person name="Kim D."/>
            <person name="Kim S."/>
            <person name="Ryu S."/>
            <person name="Song J.Y."/>
            <person name="Lee S.K."/>
        </authorList>
    </citation>
    <scope>NUCLEOTIDE SEQUENCE [LARGE SCALE GENOMIC DNA]</scope>
    <source>
        <tissue evidence="1">Muscle</tissue>
    </source>
</reference>
<dbReference type="AlphaFoldDB" id="A0A4Z2FN50"/>
<sequence length="86" mass="9315">MGRFPDCAEKPPTGDTGFDGLLHVGAIYDKHVLVRVPVGLGAVGSSAVLYDDGRYQKRSTLPVIQEGKSDRMDRLNTAGESGPERW</sequence>
<organism evidence="1 2">
    <name type="scientific">Liparis tanakae</name>
    <name type="common">Tanaka's snailfish</name>
    <dbReference type="NCBI Taxonomy" id="230148"/>
    <lineage>
        <taxon>Eukaryota</taxon>
        <taxon>Metazoa</taxon>
        <taxon>Chordata</taxon>
        <taxon>Craniata</taxon>
        <taxon>Vertebrata</taxon>
        <taxon>Euteleostomi</taxon>
        <taxon>Actinopterygii</taxon>
        <taxon>Neopterygii</taxon>
        <taxon>Teleostei</taxon>
        <taxon>Neoteleostei</taxon>
        <taxon>Acanthomorphata</taxon>
        <taxon>Eupercaria</taxon>
        <taxon>Perciformes</taxon>
        <taxon>Cottioidei</taxon>
        <taxon>Cottales</taxon>
        <taxon>Liparidae</taxon>
        <taxon>Liparis</taxon>
    </lineage>
</organism>
<evidence type="ECO:0000313" key="1">
    <source>
        <dbReference type="EMBL" id="TNN42461.1"/>
    </source>
</evidence>
<accession>A0A4Z2FN50</accession>
<proteinExistence type="predicted"/>
<keyword evidence="2" id="KW-1185">Reference proteome</keyword>
<comment type="caution">
    <text evidence="1">The sequence shown here is derived from an EMBL/GenBank/DDBJ whole genome shotgun (WGS) entry which is preliminary data.</text>
</comment>
<dbReference type="EMBL" id="SRLO01001034">
    <property type="protein sequence ID" value="TNN42461.1"/>
    <property type="molecule type" value="Genomic_DNA"/>
</dbReference>
<gene>
    <name evidence="1" type="ORF">EYF80_047357</name>
</gene>
<evidence type="ECO:0000313" key="2">
    <source>
        <dbReference type="Proteomes" id="UP000314294"/>
    </source>
</evidence>
<dbReference type="Proteomes" id="UP000314294">
    <property type="component" value="Unassembled WGS sequence"/>
</dbReference>
<protein>
    <submittedName>
        <fullName evidence="1">Uncharacterized protein</fullName>
    </submittedName>
</protein>
<name>A0A4Z2FN50_9TELE</name>